<dbReference type="Proteomes" id="UP000310477">
    <property type="component" value="Unassembled WGS sequence"/>
</dbReference>
<reference evidence="2 3" key="1">
    <citation type="submission" date="2019-04" db="EMBL/GenBank/DDBJ databases">
        <title>Pedobacter sp. AR-2-6 sp. nov., isolated from Arctic soil.</title>
        <authorList>
            <person name="Dahal R.H."/>
            <person name="Kim D.-U."/>
        </authorList>
    </citation>
    <scope>NUCLEOTIDE SEQUENCE [LARGE SCALE GENOMIC DNA]</scope>
    <source>
        <strain evidence="2 3">AR-2-6</strain>
    </source>
</reference>
<sequence length="150" mass="17699">MKKLLMLYIAILLCLNCFSQSQWDSEADTFTKNAQQIIKEKNNWISNKKYNTALRLVRPEPKGFSMLYTFQIGSSEKTDIYKFDSRSMCVSLVKIEDVEFKNYYINDFLKSDFIRKSTSTFYHKTLNLMAIVEFDSKFVSITYSKKPKLK</sequence>
<feature type="chain" id="PRO_5020354186" evidence="1">
    <location>
        <begin position="20"/>
        <end position="150"/>
    </location>
</feature>
<name>A0A4U1CDN9_9SPHI</name>
<dbReference type="EMBL" id="SWBO01000001">
    <property type="protein sequence ID" value="TKC03417.1"/>
    <property type="molecule type" value="Genomic_DNA"/>
</dbReference>
<gene>
    <name evidence="2" type="ORF">FA045_02270</name>
</gene>
<dbReference type="AlphaFoldDB" id="A0A4U1CDN9"/>
<evidence type="ECO:0000313" key="2">
    <source>
        <dbReference type="EMBL" id="TKC03417.1"/>
    </source>
</evidence>
<accession>A0A4U1CDN9</accession>
<keyword evidence="3" id="KW-1185">Reference proteome</keyword>
<dbReference type="RefSeq" id="WP_136874013.1">
    <property type="nucleotide sequence ID" value="NZ_SWBO01000001.1"/>
</dbReference>
<keyword evidence="1" id="KW-0732">Signal</keyword>
<protein>
    <submittedName>
        <fullName evidence="2">Uncharacterized protein</fullName>
    </submittedName>
</protein>
<comment type="caution">
    <text evidence="2">The sequence shown here is derived from an EMBL/GenBank/DDBJ whole genome shotgun (WGS) entry which is preliminary data.</text>
</comment>
<evidence type="ECO:0000313" key="3">
    <source>
        <dbReference type="Proteomes" id="UP000310477"/>
    </source>
</evidence>
<proteinExistence type="predicted"/>
<evidence type="ECO:0000256" key="1">
    <source>
        <dbReference type="SAM" id="SignalP"/>
    </source>
</evidence>
<organism evidence="2 3">
    <name type="scientific">Pedobacter cryotolerans</name>
    <dbReference type="NCBI Taxonomy" id="2571270"/>
    <lineage>
        <taxon>Bacteria</taxon>
        <taxon>Pseudomonadati</taxon>
        <taxon>Bacteroidota</taxon>
        <taxon>Sphingobacteriia</taxon>
        <taxon>Sphingobacteriales</taxon>
        <taxon>Sphingobacteriaceae</taxon>
        <taxon>Pedobacter</taxon>
    </lineage>
</organism>
<feature type="signal peptide" evidence="1">
    <location>
        <begin position="1"/>
        <end position="19"/>
    </location>
</feature>